<name>B9T7R4_RICCO</name>
<gene>
    <name evidence="1" type="ORF">RCOM_0381250</name>
</gene>
<proteinExistence type="predicted"/>
<dbReference type="EMBL" id="EQ974808">
    <property type="protein sequence ID" value="EEF28100.1"/>
    <property type="molecule type" value="Genomic_DNA"/>
</dbReference>
<organism evidence="1 2">
    <name type="scientific">Ricinus communis</name>
    <name type="common">Castor bean</name>
    <dbReference type="NCBI Taxonomy" id="3988"/>
    <lineage>
        <taxon>Eukaryota</taxon>
        <taxon>Viridiplantae</taxon>
        <taxon>Streptophyta</taxon>
        <taxon>Embryophyta</taxon>
        <taxon>Tracheophyta</taxon>
        <taxon>Spermatophyta</taxon>
        <taxon>Magnoliopsida</taxon>
        <taxon>eudicotyledons</taxon>
        <taxon>Gunneridae</taxon>
        <taxon>Pentapetalae</taxon>
        <taxon>rosids</taxon>
        <taxon>fabids</taxon>
        <taxon>Malpighiales</taxon>
        <taxon>Euphorbiaceae</taxon>
        <taxon>Acalyphoideae</taxon>
        <taxon>Acalypheae</taxon>
        <taxon>Ricinus</taxon>
    </lineage>
</organism>
<sequence>MVIQLFFCDGGNGGEGGPKETGFGSCGGGGVLGMVVILMFHLKIEVESSFLEEEVLQERAFWNQ</sequence>
<keyword evidence="2" id="KW-1185">Reference proteome</keyword>
<reference evidence="2" key="1">
    <citation type="journal article" date="2010" name="Nat. Biotechnol.">
        <title>Draft genome sequence of the oilseed species Ricinus communis.</title>
        <authorList>
            <person name="Chan A.P."/>
            <person name="Crabtree J."/>
            <person name="Zhao Q."/>
            <person name="Lorenzi H."/>
            <person name="Orvis J."/>
            <person name="Puiu D."/>
            <person name="Melake-Berhan A."/>
            <person name="Jones K.M."/>
            <person name="Redman J."/>
            <person name="Chen G."/>
            <person name="Cahoon E.B."/>
            <person name="Gedil M."/>
            <person name="Stanke M."/>
            <person name="Haas B.J."/>
            <person name="Wortman J.R."/>
            <person name="Fraser-Liggett C.M."/>
            <person name="Ravel J."/>
            <person name="Rabinowicz P.D."/>
        </authorList>
    </citation>
    <scope>NUCLEOTIDE SEQUENCE [LARGE SCALE GENOMIC DNA]</scope>
    <source>
        <strain evidence="2">cv. Hale</strain>
    </source>
</reference>
<accession>B9T7R4</accession>
<evidence type="ECO:0000313" key="2">
    <source>
        <dbReference type="Proteomes" id="UP000008311"/>
    </source>
</evidence>
<dbReference type="Proteomes" id="UP000008311">
    <property type="component" value="Unassembled WGS sequence"/>
</dbReference>
<dbReference type="InParanoid" id="B9T7R4"/>
<protein>
    <submittedName>
        <fullName evidence="1">Uncharacterized protein</fullName>
    </submittedName>
</protein>
<dbReference type="AlphaFoldDB" id="B9T7R4"/>
<evidence type="ECO:0000313" key="1">
    <source>
        <dbReference type="EMBL" id="EEF28100.1"/>
    </source>
</evidence>